<evidence type="ECO:0000313" key="3">
    <source>
        <dbReference type="Proteomes" id="UP000004994"/>
    </source>
</evidence>
<dbReference type="HOGENOM" id="CLU_1879045_0_0_1"/>
<organism evidence="2">
    <name type="scientific">Solanum lycopersicum</name>
    <name type="common">Tomato</name>
    <name type="synonym">Lycopersicon esculentum</name>
    <dbReference type="NCBI Taxonomy" id="4081"/>
    <lineage>
        <taxon>Eukaryota</taxon>
        <taxon>Viridiplantae</taxon>
        <taxon>Streptophyta</taxon>
        <taxon>Embryophyta</taxon>
        <taxon>Tracheophyta</taxon>
        <taxon>Spermatophyta</taxon>
        <taxon>Magnoliopsida</taxon>
        <taxon>eudicotyledons</taxon>
        <taxon>Gunneridae</taxon>
        <taxon>Pentapetalae</taxon>
        <taxon>asterids</taxon>
        <taxon>lamiids</taxon>
        <taxon>Solanales</taxon>
        <taxon>Solanaceae</taxon>
        <taxon>Solanoideae</taxon>
        <taxon>Solaneae</taxon>
        <taxon>Solanum</taxon>
        <taxon>Solanum subgen. Lycopersicon</taxon>
    </lineage>
</organism>
<dbReference type="STRING" id="4081.K4BZV2"/>
<dbReference type="PANTHER" id="PTHR45749:SF34">
    <property type="entry name" value="ZINC FINGER MYM-TYPE PROTEIN 1-LIKE"/>
    <property type="match status" value="1"/>
</dbReference>
<dbReference type="AlphaFoldDB" id="K4BZV2"/>
<dbReference type="OMA" id="YWIRLNA"/>
<keyword evidence="3" id="KW-1185">Reference proteome</keyword>
<dbReference type="Proteomes" id="UP000004994">
    <property type="component" value="Chromosome 5"/>
</dbReference>
<name>K4BZV2_SOLLC</name>
<protein>
    <recommendedName>
        <fullName evidence="1">DUF4371 domain-containing protein</fullName>
    </recommendedName>
</protein>
<dbReference type="PANTHER" id="PTHR45749">
    <property type="match status" value="1"/>
</dbReference>
<evidence type="ECO:0000313" key="2">
    <source>
        <dbReference type="EnsemblPlants" id="Solyc05g025640.1.1"/>
    </source>
</evidence>
<reference evidence="2" key="2">
    <citation type="submission" date="2015-06" db="UniProtKB">
        <authorList>
            <consortium name="EnsemblPlants"/>
        </authorList>
    </citation>
    <scope>IDENTIFICATION</scope>
    <source>
        <strain evidence="2">cv. Heinz 1706</strain>
    </source>
</reference>
<evidence type="ECO:0000259" key="1">
    <source>
        <dbReference type="Pfam" id="PF14291"/>
    </source>
</evidence>
<feature type="domain" description="DUF4371" evidence="1">
    <location>
        <begin position="28"/>
        <end position="131"/>
    </location>
</feature>
<dbReference type="InParanoid" id="K4BZV2"/>
<dbReference type="PaxDb" id="4081-Solyc05g025640.1.1"/>
<dbReference type="Gramene" id="Solyc05g025640.1.1">
    <property type="protein sequence ID" value="Solyc05g025640.1.1"/>
    <property type="gene ID" value="Solyc05g025640.1"/>
</dbReference>
<proteinExistence type="predicted"/>
<dbReference type="InterPro" id="IPR025398">
    <property type="entry name" value="DUF4371"/>
</dbReference>
<dbReference type="Pfam" id="PF14291">
    <property type="entry name" value="DUF4371"/>
    <property type="match status" value="1"/>
</dbReference>
<dbReference type="PhylomeDB" id="K4BZV2"/>
<accession>K4BZV2</accession>
<sequence length="136" mass="16400">MHDFDRNWFLKFPYSQWLEYNIKRDVSDSFGTKAFQSWNKTLETLNKLVGEIDNFHVRCFKMMQDLMNQTNLFLLHMTSNPKKIKGEYWIRLNASIDVVKYLLNEGMPFRGHNEGINSTRRGPFLNLLKWYVDRKK</sequence>
<dbReference type="EnsemblPlants" id="Solyc05g025640.1.1">
    <property type="protein sequence ID" value="Solyc05g025640.1.1"/>
    <property type="gene ID" value="Solyc05g025640.1"/>
</dbReference>
<reference evidence="2" key="1">
    <citation type="journal article" date="2012" name="Nature">
        <title>The tomato genome sequence provides insights into fleshy fruit evolution.</title>
        <authorList>
            <consortium name="Tomato Genome Consortium"/>
        </authorList>
    </citation>
    <scope>NUCLEOTIDE SEQUENCE [LARGE SCALE GENOMIC DNA]</scope>
    <source>
        <strain evidence="2">cv. Heinz 1706</strain>
    </source>
</reference>